<dbReference type="Gene3D" id="2.40.50.100">
    <property type="match status" value="1"/>
</dbReference>
<protein>
    <recommendedName>
        <fullName evidence="2 4">Biotin carboxyl carrier protein of acetyl-CoA carboxylase</fullName>
    </recommendedName>
</protein>
<name>A0A1X1PKF8_9BURK</name>
<dbReference type="PROSITE" id="PS50968">
    <property type="entry name" value="BIOTINYL_LIPOYL"/>
    <property type="match status" value="1"/>
</dbReference>
<keyword evidence="4" id="KW-0443">Lipid metabolism</keyword>
<dbReference type="AlphaFoldDB" id="A0A1X1PKF8"/>
<dbReference type="RefSeq" id="WP_085038447.1">
    <property type="nucleotide sequence ID" value="NZ_CADIKG010000015.1"/>
</dbReference>
<evidence type="ECO:0000313" key="8">
    <source>
        <dbReference type="Proteomes" id="UP000193146"/>
    </source>
</evidence>
<dbReference type="InterPro" id="IPR000089">
    <property type="entry name" value="Biotin_lipoyl"/>
</dbReference>
<dbReference type="InterPro" id="IPR001249">
    <property type="entry name" value="AcCoA_biotinCC"/>
</dbReference>
<comment type="pathway">
    <text evidence="4">Lipid metabolism; fatty acid biosynthesis.</text>
</comment>
<reference evidence="6 9" key="2">
    <citation type="submission" date="2020-04" db="EMBL/GenBank/DDBJ databases">
        <authorList>
            <person name="De Canck E."/>
        </authorList>
    </citation>
    <scope>NUCLEOTIDE SEQUENCE [LARGE SCALE GENOMIC DNA]</scope>
    <source>
        <strain evidence="6 9">LMG 29660</strain>
    </source>
</reference>
<gene>
    <name evidence="6" type="primary">accB_1</name>
    <name evidence="7" type="ORF">B7G54_07005</name>
    <name evidence="6" type="ORF">LMG29660_05088</name>
</gene>
<evidence type="ECO:0000256" key="4">
    <source>
        <dbReference type="RuleBase" id="RU364072"/>
    </source>
</evidence>
<evidence type="ECO:0000256" key="3">
    <source>
        <dbReference type="ARBA" id="ARBA00023267"/>
    </source>
</evidence>
<reference evidence="7 8" key="1">
    <citation type="submission" date="2017-04" db="EMBL/GenBank/DDBJ databases">
        <title>Burkholderia puraquae sp. nov., a novel Burkholderia cepacia complex species from hospital setting samples.</title>
        <authorList>
            <person name="Martina P."/>
            <person name="Leguizamon M."/>
            <person name="Prieto C."/>
            <person name="Sousa S."/>
            <person name="Montanaro P."/>
            <person name="Draghi W."/>
            <person name="Staembler M."/>
            <person name="Bettiol M."/>
            <person name="Figoli C."/>
            <person name="Palau J."/>
            <person name="Alvarez F."/>
            <person name="Benetti S."/>
            <person name="Anchat E."/>
            <person name="Vescina C."/>
            <person name="Ferreras J."/>
            <person name="Lasch P."/>
            <person name="Lagares A."/>
            <person name="Zorreguieta A."/>
            <person name="Yantorno O."/>
            <person name="Bosch A."/>
        </authorList>
    </citation>
    <scope>NUCLEOTIDE SEQUENCE [LARGE SCALE GENOMIC DNA]</scope>
    <source>
        <strain evidence="7 8">CAMPA 1040</strain>
    </source>
</reference>
<organism evidence="7 8">
    <name type="scientific">Burkholderia puraquae</name>
    <dbReference type="NCBI Taxonomy" id="1904757"/>
    <lineage>
        <taxon>Bacteria</taxon>
        <taxon>Pseudomonadati</taxon>
        <taxon>Pseudomonadota</taxon>
        <taxon>Betaproteobacteria</taxon>
        <taxon>Burkholderiales</taxon>
        <taxon>Burkholderiaceae</taxon>
        <taxon>Burkholderia</taxon>
        <taxon>Burkholderia cepacia complex</taxon>
    </lineage>
</organism>
<proteinExistence type="predicted"/>
<dbReference type="InterPro" id="IPR050709">
    <property type="entry name" value="Biotin_Carboxyl_Carrier/Decarb"/>
</dbReference>
<keyword evidence="4" id="KW-0275">Fatty acid biosynthesis</keyword>
<dbReference type="EMBL" id="CADIKG010000015">
    <property type="protein sequence ID" value="CAB3764795.1"/>
    <property type="molecule type" value="Genomic_DNA"/>
</dbReference>
<dbReference type="PANTHER" id="PTHR45266:SF3">
    <property type="entry name" value="OXALOACETATE DECARBOXYLASE ALPHA CHAIN"/>
    <property type="match status" value="1"/>
</dbReference>
<evidence type="ECO:0000313" key="6">
    <source>
        <dbReference type="EMBL" id="CAB3764795.1"/>
    </source>
</evidence>
<keyword evidence="8" id="KW-1185">Reference proteome</keyword>
<dbReference type="EMBL" id="NBYX01000003">
    <property type="protein sequence ID" value="ORT87285.1"/>
    <property type="molecule type" value="Genomic_DNA"/>
</dbReference>
<dbReference type="Proteomes" id="UP000494135">
    <property type="component" value="Unassembled WGS sequence"/>
</dbReference>
<dbReference type="PANTHER" id="PTHR45266">
    <property type="entry name" value="OXALOACETATE DECARBOXYLASE ALPHA CHAIN"/>
    <property type="match status" value="1"/>
</dbReference>
<dbReference type="GO" id="GO:0006633">
    <property type="term" value="P:fatty acid biosynthetic process"/>
    <property type="evidence" value="ECO:0007669"/>
    <property type="project" value="UniProtKB-UniPathway"/>
</dbReference>
<evidence type="ECO:0000313" key="9">
    <source>
        <dbReference type="Proteomes" id="UP000494135"/>
    </source>
</evidence>
<comment type="function">
    <text evidence="1 4">This protein is a component of the acetyl coenzyme A carboxylase complex; first, biotin carboxylase catalyzes the carboxylation of the carrier protein and then the transcarboxylase transfers the carboxyl group to form malonyl-CoA.</text>
</comment>
<dbReference type="InterPro" id="IPR011053">
    <property type="entry name" value="Single_hybrid_motif"/>
</dbReference>
<evidence type="ECO:0000313" key="7">
    <source>
        <dbReference type="EMBL" id="ORT87285.1"/>
    </source>
</evidence>
<dbReference type="Pfam" id="PF00364">
    <property type="entry name" value="Biotin_lipoyl"/>
    <property type="match status" value="1"/>
</dbReference>
<dbReference type="CDD" id="cd06850">
    <property type="entry name" value="biotinyl_domain"/>
    <property type="match status" value="1"/>
</dbReference>
<dbReference type="UniPathway" id="UPA00094"/>
<dbReference type="GO" id="GO:0009317">
    <property type="term" value="C:acetyl-CoA carboxylase complex"/>
    <property type="evidence" value="ECO:0007669"/>
    <property type="project" value="InterPro"/>
</dbReference>
<dbReference type="Proteomes" id="UP000193146">
    <property type="component" value="Unassembled WGS sequence"/>
</dbReference>
<evidence type="ECO:0000259" key="5">
    <source>
        <dbReference type="PROSITE" id="PS50968"/>
    </source>
</evidence>
<keyword evidence="3 4" id="KW-0092">Biotin</keyword>
<accession>A0A1X1PKF8</accession>
<keyword evidence="4" id="KW-0276">Fatty acid metabolism</keyword>
<dbReference type="OrthoDB" id="5297413at2"/>
<dbReference type="GO" id="GO:0003989">
    <property type="term" value="F:acetyl-CoA carboxylase activity"/>
    <property type="evidence" value="ECO:0007669"/>
    <property type="project" value="InterPro"/>
</dbReference>
<evidence type="ECO:0000256" key="2">
    <source>
        <dbReference type="ARBA" id="ARBA00017562"/>
    </source>
</evidence>
<evidence type="ECO:0000256" key="1">
    <source>
        <dbReference type="ARBA" id="ARBA00003761"/>
    </source>
</evidence>
<sequence length="147" mass="15622">MDHDFINDIVALLERTSVSVIDYTNGDRRIRLVRSHRATGNAPADPPVQNPAHTVVDANGATSTDSTRRHTIDAGMVGTFYRAPGPNQPPFASPGDRVQAGMTLGLVEAMKLLNPIEADCDGLLAEILVSDGAPVAHDTPLFVIDPA</sequence>
<keyword evidence="4" id="KW-0444">Lipid biosynthesis</keyword>
<dbReference type="PRINTS" id="PR01071">
    <property type="entry name" value="ACOABIOTINCC"/>
</dbReference>
<dbReference type="SUPFAM" id="SSF51230">
    <property type="entry name" value="Single hybrid motif"/>
    <property type="match status" value="1"/>
</dbReference>
<feature type="domain" description="Lipoyl-binding" evidence="5">
    <location>
        <begin position="69"/>
        <end position="145"/>
    </location>
</feature>